<gene>
    <name evidence="10" type="ORF">ACH5RR_037827</name>
</gene>
<dbReference type="EMBL" id="JBJUIK010000015">
    <property type="protein sequence ID" value="KAL3503378.1"/>
    <property type="molecule type" value="Genomic_DNA"/>
</dbReference>
<comment type="cofactor">
    <cofactor evidence="1">
        <name>Mg(2+)</name>
        <dbReference type="ChEBI" id="CHEBI:18420"/>
    </cofactor>
</comment>
<dbReference type="InterPro" id="IPR008930">
    <property type="entry name" value="Terpenoid_cyclase/PrenylTrfase"/>
</dbReference>
<name>A0ABD2Y8M4_9GENT</name>
<dbReference type="Pfam" id="PF03936">
    <property type="entry name" value="Terpene_synth_C"/>
    <property type="match status" value="1"/>
</dbReference>
<comment type="caution">
    <text evidence="10">The sequence shown here is derived from an EMBL/GenBank/DDBJ whole genome shotgun (WGS) entry which is preliminary data.</text>
</comment>
<comment type="similarity">
    <text evidence="3">Belongs to the terpene synthase family.</text>
</comment>
<dbReference type="InterPro" id="IPR001906">
    <property type="entry name" value="Terpene_synth_N"/>
</dbReference>
<dbReference type="SFLD" id="SFLDG01019">
    <property type="entry name" value="Terpene_Cyclase_Like_1_C_Termi"/>
    <property type="match status" value="1"/>
</dbReference>
<dbReference type="FunFam" id="1.10.600.10:FF:000007">
    <property type="entry name" value="Isoprene synthase, chloroplastic"/>
    <property type="match status" value="1"/>
</dbReference>
<evidence type="ECO:0000256" key="6">
    <source>
        <dbReference type="ARBA" id="ARBA00052562"/>
    </source>
</evidence>
<dbReference type="InterPro" id="IPR036965">
    <property type="entry name" value="Terpene_synth_N_sf"/>
</dbReference>
<keyword evidence="5" id="KW-0456">Lyase</keyword>
<sequence>MEVYFQATIAAIPPENNKISRRSANYHPSVWGQYFLAYATDDAKENVFQEEIREVEELKEEVRKMLIGTPDKSKQKMELIDTIQRLGVSYHFENEIEASLQCVHKTYYELCDDDGNDLYTVALRFRLLRQQGHHVSCDVFNKFKNPEGDFEKSLETNVRGMLNLYEAANFRKHGENVLEEALKFTTFNLESMLPNLSNFLAAQVNKALKLPVQKTLTRMEARQYISIYQQDESHDKLLLKFAKLDFNILQNLHQKELSGLTKWWKDLDFATKLPFARDRLVECYFWILGVYFEPKYCLARRILTKVISMTSIIDDIYDVYATLDELIIFTDAIERWHINELNQLPSYMQHCYRALLDVYTEIEEEMAKEGKSDRVNYARSEMKKLVRAYFQEAKWFHGGYVPKFEEYMKVALVTGAYMMLATTSMVGMGDIVTTEPAFDWVTNEPLIVRAASVICRLMDDMVGHEFEQERGHIASAVECYMKEYGATKQEAFNEFHERLTNAWKDITGECLNSNAVPMAVLERVLNLAKVINLIYKDEDGYTHSGTKLKDFITSVLIDPWQGDWGGEGKDSGGDGKDKKEEGMAILVVNLVAMMGDGCVPYGS</sequence>
<evidence type="ECO:0000313" key="10">
    <source>
        <dbReference type="EMBL" id="KAL3503378.1"/>
    </source>
</evidence>
<keyword evidence="11" id="KW-1185">Reference proteome</keyword>
<dbReference type="CDD" id="cd00684">
    <property type="entry name" value="Terpene_cyclase_plant_C1"/>
    <property type="match status" value="1"/>
</dbReference>
<dbReference type="InterPro" id="IPR005630">
    <property type="entry name" value="Terpene_synthase_metal-bd"/>
</dbReference>
<dbReference type="PANTHER" id="PTHR31225">
    <property type="entry name" value="OS04G0344100 PROTEIN-RELATED"/>
    <property type="match status" value="1"/>
</dbReference>
<dbReference type="GO" id="GO:0046872">
    <property type="term" value="F:metal ion binding"/>
    <property type="evidence" value="ECO:0007669"/>
    <property type="project" value="UniProtKB-KW"/>
</dbReference>
<comment type="catalytic activity">
    <reaction evidence="6">
        <text>(2E)-geranyl diphosphate = beta-myrcene + diphosphate</text>
        <dbReference type="Rhea" id="RHEA:16965"/>
        <dbReference type="ChEBI" id="CHEBI:17221"/>
        <dbReference type="ChEBI" id="CHEBI:33019"/>
        <dbReference type="ChEBI" id="CHEBI:58057"/>
        <dbReference type="EC" id="4.2.3.15"/>
    </reaction>
    <physiologicalReaction direction="left-to-right" evidence="6">
        <dbReference type="Rhea" id="RHEA:16966"/>
    </physiologicalReaction>
</comment>
<evidence type="ECO:0000256" key="2">
    <source>
        <dbReference type="ARBA" id="ARBA00004721"/>
    </source>
</evidence>
<dbReference type="PANTHER" id="PTHR31225:SF221">
    <property type="entry name" value="(-)-GERMACRENE D SYNTHASE"/>
    <property type="match status" value="1"/>
</dbReference>
<evidence type="ECO:0000256" key="1">
    <source>
        <dbReference type="ARBA" id="ARBA00001946"/>
    </source>
</evidence>
<evidence type="ECO:0000256" key="7">
    <source>
        <dbReference type="ARBA" id="ARBA00066673"/>
    </source>
</evidence>
<comment type="pathway">
    <text evidence="2">Secondary metabolite biosynthesis; terpenoid biosynthesis.</text>
</comment>
<evidence type="ECO:0000259" key="9">
    <source>
        <dbReference type="Pfam" id="PF03936"/>
    </source>
</evidence>
<dbReference type="Pfam" id="PF01397">
    <property type="entry name" value="Terpene_synth"/>
    <property type="match status" value="1"/>
</dbReference>
<evidence type="ECO:0000313" key="11">
    <source>
        <dbReference type="Proteomes" id="UP001630127"/>
    </source>
</evidence>
<dbReference type="Proteomes" id="UP001630127">
    <property type="component" value="Unassembled WGS sequence"/>
</dbReference>
<dbReference type="Gene3D" id="1.50.10.130">
    <property type="entry name" value="Terpene synthase, N-terminal domain"/>
    <property type="match status" value="1"/>
</dbReference>
<dbReference type="Gene3D" id="1.10.600.10">
    <property type="entry name" value="Farnesyl Diphosphate Synthase"/>
    <property type="match status" value="1"/>
</dbReference>
<dbReference type="AlphaFoldDB" id="A0ABD2Y8M4"/>
<dbReference type="GO" id="GO:0050551">
    <property type="term" value="F:myrcene synthase activity"/>
    <property type="evidence" value="ECO:0007669"/>
    <property type="project" value="UniProtKB-EC"/>
</dbReference>
<protein>
    <recommendedName>
        <fullName evidence="7">myrcene synthase</fullName>
        <ecNumber evidence="7">4.2.3.15</ecNumber>
    </recommendedName>
</protein>
<evidence type="ECO:0000256" key="3">
    <source>
        <dbReference type="ARBA" id="ARBA00006333"/>
    </source>
</evidence>
<dbReference type="SUPFAM" id="SSF48239">
    <property type="entry name" value="Terpenoid cyclases/Protein prenyltransferases"/>
    <property type="match status" value="1"/>
</dbReference>
<dbReference type="InterPro" id="IPR034741">
    <property type="entry name" value="Terpene_cyclase-like_1_C"/>
</dbReference>
<keyword evidence="4" id="KW-0479">Metal-binding</keyword>
<evidence type="ECO:0000256" key="4">
    <source>
        <dbReference type="ARBA" id="ARBA00022723"/>
    </source>
</evidence>
<dbReference type="InterPro" id="IPR008949">
    <property type="entry name" value="Isoprenoid_synthase_dom_sf"/>
</dbReference>
<dbReference type="EC" id="4.2.3.15" evidence="7"/>
<dbReference type="InterPro" id="IPR050148">
    <property type="entry name" value="Terpene_synthase-like"/>
</dbReference>
<reference evidence="10 11" key="1">
    <citation type="submission" date="2024-11" db="EMBL/GenBank/DDBJ databases">
        <title>A near-complete genome assembly of Cinchona calisaya.</title>
        <authorList>
            <person name="Lian D.C."/>
            <person name="Zhao X.W."/>
            <person name="Wei L."/>
        </authorList>
    </citation>
    <scope>NUCLEOTIDE SEQUENCE [LARGE SCALE GENOMIC DNA]</scope>
    <source>
        <tissue evidence="10">Nenye</tissue>
    </source>
</reference>
<evidence type="ECO:0000259" key="8">
    <source>
        <dbReference type="Pfam" id="PF01397"/>
    </source>
</evidence>
<dbReference type="SUPFAM" id="SSF48576">
    <property type="entry name" value="Terpenoid synthases"/>
    <property type="match status" value="1"/>
</dbReference>
<dbReference type="InterPro" id="IPR044814">
    <property type="entry name" value="Terpene_cyclase_plant_C1"/>
</dbReference>
<dbReference type="SFLD" id="SFLDS00005">
    <property type="entry name" value="Isoprenoid_Synthase_Type_I"/>
    <property type="match status" value="1"/>
</dbReference>
<organism evidence="10 11">
    <name type="scientific">Cinchona calisaya</name>
    <dbReference type="NCBI Taxonomy" id="153742"/>
    <lineage>
        <taxon>Eukaryota</taxon>
        <taxon>Viridiplantae</taxon>
        <taxon>Streptophyta</taxon>
        <taxon>Embryophyta</taxon>
        <taxon>Tracheophyta</taxon>
        <taxon>Spermatophyta</taxon>
        <taxon>Magnoliopsida</taxon>
        <taxon>eudicotyledons</taxon>
        <taxon>Gunneridae</taxon>
        <taxon>Pentapetalae</taxon>
        <taxon>asterids</taxon>
        <taxon>lamiids</taxon>
        <taxon>Gentianales</taxon>
        <taxon>Rubiaceae</taxon>
        <taxon>Cinchonoideae</taxon>
        <taxon>Cinchoneae</taxon>
        <taxon>Cinchona</taxon>
    </lineage>
</organism>
<accession>A0ABD2Y8M4</accession>
<evidence type="ECO:0000256" key="5">
    <source>
        <dbReference type="ARBA" id="ARBA00023239"/>
    </source>
</evidence>
<feature type="domain" description="Terpene synthase metal-binding" evidence="9">
    <location>
        <begin position="265"/>
        <end position="505"/>
    </location>
</feature>
<proteinExistence type="inferred from homology"/>
<dbReference type="FunFam" id="1.50.10.130:FF:000001">
    <property type="entry name" value="Isoprene synthase, chloroplastic"/>
    <property type="match status" value="1"/>
</dbReference>
<feature type="domain" description="Terpene synthase N-terminal" evidence="8">
    <location>
        <begin position="30"/>
        <end position="208"/>
    </location>
</feature>